<sequence length="278" mass="32342">MRTKHVFKLLFASMSFLFLSCDNENIINNSLNSKDSNVTTRSDMIEWGSANCTVTTDGRMIISWNYPTGSSQPCGMLFSLYSRKNGRIFTFETFDFEMSGNRSFKLPDNFKIEEEDVLWLQIEDSYTSLPSIIYLTAEDGCYKGRSIPKCNHYFNQTNVNILHVNTSNRSITGRTFFDRPCKVIMRYSYYDRISNTVYEKEINQEPNSTYIEISYSPVHYYVENINCILRIYDLTCNKHIPQSEEDLDETGNCTNFFEVKFSIPTNSTEFDISLCEVK</sequence>
<dbReference type="Proteomes" id="UP000488521">
    <property type="component" value="Unassembled WGS sequence"/>
</dbReference>
<proteinExistence type="predicted"/>
<evidence type="ECO:0000313" key="2">
    <source>
        <dbReference type="EMBL" id="KAB4475534.1"/>
    </source>
</evidence>
<comment type="caution">
    <text evidence="2">The sequence shown here is derived from an EMBL/GenBank/DDBJ whole genome shotgun (WGS) entry which is preliminary data.</text>
</comment>
<evidence type="ECO:0000256" key="1">
    <source>
        <dbReference type="SAM" id="SignalP"/>
    </source>
</evidence>
<reference evidence="2 3" key="1">
    <citation type="journal article" date="2019" name="Nat. Med.">
        <title>A library of human gut bacterial isolates paired with longitudinal multiomics data enables mechanistic microbiome research.</title>
        <authorList>
            <person name="Poyet M."/>
            <person name="Groussin M."/>
            <person name="Gibbons S.M."/>
            <person name="Avila-Pacheco J."/>
            <person name="Jiang X."/>
            <person name="Kearney S.M."/>
            <person name="Perrotta A.R."/>
            <person name="Berdy B."/>
            <person name="Zhao S."/>
            <person name="Lieberman T.D."/>
            <person name="Swanson P.K."/>
            <person name="Smith M."/>
            <person name="Roesemann S."/>
            <person name="Alexander J.E."/>
            <person name="Rich S.A."/>
            <person name="Livny J."/>
            <person name="Vlamakis H."/>
            <person name="Clish C."/>
            <person name="Bullock K."/>
            <person name="Deik A."/>
            <person name="Scott J."/>
            <person name="Pierce K.A."/>
            <person name="Xavier R.J."/>
            <person name="Alm E.J."/>
        </authorList>
    </citation>
    <scope>NUCLEOTIDE SEQUENCE [LARGE SCALE GENOMIC DNA]</scope>
    <source>
        <strain evidence="2 3">BIOML-A156</strain>
    </source>
</reference>
<evidence type="ECO:0008006" key="4">
    <source>
        <dbReference type="Google" id="ProtNLM"/>
    </source>
</evidence>
<accession>A0A6I0SCS3</accession>
<dbReference type="RefSeq" id="WP_368122911.1">
    <property type="nucleotide sequence ID" value="NZ_CAXTFL010000008.1"/>
</dbReference>
<organism evidence="2 3">
    <name type="scientific">Bacteroides thetaiotaomicron</name>
    <dbReference type="NCBI Taxonomy" id="818"/>
    <lineage>
        <taxon>Bacteria</taxon>
        <taxon>Pseudomonadati</taxon>
        <taxon>Bacteroidota</taxon>
        <taxon>Bacteroidia</taxon>
        <taxon>Bacteroidales</taxon>
        <taxon>Bacteroidaceae</taxon>
        <taxon>Bacteroides</taxon>
    </lineage>
</organism>
<keyword evidence="1" id="KW-0732">Signal</keyword>
<evidence type="ECO:0000313" key="3">
    <source>
        <dbReference type="Proteomes" id="UP000488521"/>
    </source>
</evidence>
<name>A0A6I0SCS3_BACT4</name>
<dbReference type="PROSITE" id="PS51257">
    <property type="entry name" value="PROKAR_LIPOPROTEIN"/>
    <property type="match status" value="1"/>
</dbReference>
<feature type="signal peptide" evidence="1">
    <location>
        <begin position="1"/>
        <end position="20"/>
    </location>
</feature>
<dbReference type="EMBL" id="WCRS01000004">
    <property type="protein sequence ID" value="KAB4475534.1"/>
    <property type="molecule type" value="Genomic_DNA"/>
</dbReference>
<gene>
    <name evidence="2" type="ORF">GAN59_08695</name>
</gene>
<protein>
    <recommendedName>
        <fullName evidence="4">Lipoprotein</fullName>
    </recommendedName>
</protein>
<dbReference type="AlphaFoldDB" id="A0A6I0SCS3"/>
<feature type="chain" id="PRO_5030153396" description="Lipoprotein" evidence="1">
    <location>
        <begin position="21"/>
        <end position="278"/>
    </location>
</feature>